<evidence type="ECO:0000313" key="1">
    <source>
        <dbReference type="EMBL" id="KAB1226214.1"/>
    </source>
</evidence>
<organism evidence="1 2">
    <name type="scientific">Morella rubra</name>
    <name type="common">Chinese bayberry</name>
    <dbReference type="NCBI Taxonomy" id="262757"/>
    <lineage>
        <taxon>Eukaryota</taxon>
        <taxon>Viridiplantae</taxon>
        <taxon>Streptophyta</taxon>
        <taxon>Embryophyta</taxon>
        <taxon>Tracheophyta</taxon>
        <taxon>Spermatophyta</taxon>
        <taxon>Magnoliopsida</taxon>
        <taxon>eudicotyledons</taxon>
        <taxon>Gunneridae</taxon>
        <taxon>Pentapetalae</taxon>
        <taxon>rosids</taxon>
        <taxon>fabids</taxon>
        <taxon>Fagales</taxon>
        <taxon>Myricaceae</taxon>
        <taxon>Morella</taxon>
    </lineage>
</organism>
<protein>
    <submittedName>
        <fullName evidence="1">Uncharacterized protein</fullName>
    </submittedName>
</protein>
<keyword evidence="2" id="KW-1185">Reference proteome</keyword>
<name>A0A6A1WM40_9ROSI</name>
<dbReference type="EMBL" id="RXIC02000019">
    <property type="protein sequence ID" value="KAB1226214.1"/>
    <property type="molecule type" value="Genomic_DNA"/>
</dbReference>
<dbReference type="AlphaFoldDB" id="A0A6A1WM40"/>
<comment type="caution">
    <text evidence="1">The sequence shown here is derived from an EMBL/GenBank/DDBJ whole genome shotgun (WGS) entry which is preliminary data.</text>
</comment>
<sequence length="295" mass="34110">MSLISSPSLSAPSPRECLHESRHAACPSSCASTCGVGLEKSLGSGFGKLLVHILEGECGEVSSTVVTLSTKIGMLDNFDFDYTRQEDVRTVVKTMMTARRMHRNRMHVYFKKFLSKEVALLKPHPDTTEEQWKELCDLFTSKAFMERMDAFLHWCDLEGKTYTEIEVYSKILGKKEGYVRGLGYVHQLTKARDEKEVMSAAREKDLQEFAKKQAEMEATLRTTVRSRSTFGWSRRSTWKRRKSACECSTRCARERSKRACEWSKSAYGQKYQRSWRKMSFVMEKKMRDMSKRLFS</sequence>
<evidence type="ECO:0000313" key="2">
    <source>
        <dbReference type="Proteomes" id="UP000516437"/>
    </source>
</evidence>
<dbReference type="OrthoDB" id="1921870at2759"/>
<proteinExistence type="predicted"/>
<reference evidence="1 2" key="1">
    <citation type="journal article" date="2019" name="Plant Biotechnol. J.">
        <title>The red bayberry genome and genetic basis of sex determination.</title>
        <authorList>
            <person name="Jia H.M."/>
            <person name="Jia H.J."/>
            <person name="Cai Q.L."/>
            <person name="Wang Y."/>
            <person name="Zhao H.B."/>
            <person name="Yang W.F."/>
            <person name="Wang G.Y."/>
            <person name="Li Y.H."/>
            <person name="Zhan D.L."/>
            <person name="Shen Y.T."/>
            <person name="Niu Q.F."/>
            <person name="Chang L."/>
            <person name="Qiu J."/>
            <person name="Zhao L."/>
            <person name="Xie H.B."/>
            <person name="Fu W.Y."/>
            <person name="Jin J."/>
            <person name="Li X.W."/>
            <person name="Jiao Y."/>
            <person name="Zhou C.C."/>
            <person name="Tu T."/>
            <person name="Chai C.Y."/>
            <person name="Gao J.L."/>
            <person name="Fan L.J."/>
            <person name="van de Weg E."/>
            <person name="Wang J.Y."/>
            <person name="Gao Z.S."/>
        </authorList>
    </citation>
    <scope>NUCLEOTIDE SEQUENCE [LARGE SCALE GENOMIC DNA]</scope>
    <source>
        <tissue evidence="1">Leaves</tissue>
    </source>
</reference>
<gene>
    <name evidence="1" type="ORF">CJ030_MR1G023587</name>
</gene>
<accession>A0A6A1WM40</accession>
<dbReference type="Proteomes" id="UP000516437">
    <property type="component" value="Chromosome 1"/>
</dbReference>